<accession>A0A8J6PX26</accession>
<dbReference type="InterPro" id="IPR011727">
    <property type="entry name" value="CHP02117"/>
</dbReference>
<comment type="caution">
    <text evidence="1">The sequence shown here is derived from an EMBL/GenBank/DDBJ whole genome shotgun (WGS) entry which is preliminary data.</text>
</comment>
<dbReference type="Proteomes" id="UP000643405">
    <property type="component" value="Unassembled WGS sequence"/>
</dbReference>
<protein>
    <submittedName>
        <fullName evidence="1">TIGR02117 family protein</fullName>
    </submittedName>
</protein>
<proteinExistence type="predicted"/>
<reference evidence="1" key="1">
    <citation type="submission" date="2020-09" db="EMBL/GenBank/DDBJ databases">
        <title>Genome seq and assembly of Tianweitania sp.</title>
        <authorList>
            <person name="Chhetri G."/>
        </authorList>
    </citation>
    <scope>NUCLEOTIDE SEQUENCE</scope>
    <source>
        <strain evidence="1">Rool2</strain>
    </source>
</reference>
<dbReference type="AlphaFoldDB" id="A0A8J6PX26"/>
<name>A0A8J6PX26_9HYPH</name>
<dbReference type="EMBL" id="JACVVX010000004">
    <property type="protein sequence ID" value="MBD0415742.1"/>
    <property type="molecule type" value="Genomic_DNA"/>
</dbReference>
<dbReference type="NCBIfam" id="TIGR02117">
    <property type="entry name" value="chp_urease_rgn"/>
    <property type="match status" value="1"/>
</dbReference>
<dbReference type="RefSeq" id="WP_188165182.1">
    <property type="nucleotide sequence ID" value="NZ_JACVVX010000004.1"/>
</dbReference>
<dbReference type="Pfam" id="PF09601">
    <property type="entry name" value="DUF2459"/>
    <property type="match status" value="1"/>
</dbReference>
<evidence type="ECO:0000313" key="2">
    <source>
        <dbReference type="Proteomes" id="UP000643405"/>
    </source>
</evidence>
<evidence type="ECO:0000313" key="1">
    <source>
        <dbReference type="EMBL" id="MBD0415742.1"/>
    </source>
</evidence>
<gene>
    <name evidence="1" type="ORF">ICI42_13850</name>
</gene>
<sequence length="233" mass="25212">MRRFARIALLLLGIPLATLLIGALVPRPLLPAVGPLSQPRHILVLHNPIHTDIAIPIDREVAERFSFMTQAGLPLDIPGAVYAVFGWGGRDFYLNTPSWSELKASAVFSALTVDRAVMHVSVIGDVPEDHPAVRRLALGEAEYSTLLDFIDASFTRDGSAVLPIDGAAYGEYDRFFEAQGRFNALLGCNTWTAAALRAAGQRTGWWNPLPLSLDASLSLYNDLPASQPGGVQP</sequence>
<organism evidence="1 2">
    <name type="scientific">Oryzicola mucosus</name>
    <dbReference type="NCBI Taxonomy" id="2767425"/>
    <lineage>
        <taxon>Bacteria</taxon>
        <taxon>Pseudomonadati</taxon>
        <taxon>Pseudomonadota</taxon>
        <taxon>Alphaproteobacteria</taxon>
        <taxon>Hyphomicrobiales</taxon>
        <taxon>Phyllobacteriaceae</taxon>
        <taxon>Oryzicola</taxon>
    </lineage>
</organism>
<keyword evidence="2" id="KW-1185">Reference proteome</keyword>